<reference evidence="4" key="1">
    <citation type="submission" date="2020-11" db="EMBL/GenBank/DDBJ databases">
        <authorList>
            <consortium name="DOE Joint Genome Institute"/>
            <person name="Ahrendt S."/>
            <person name="Riley R."/>
            <person name="Andreopoulos W."/>
            <person name="Labutti K."/>
            <person name="Pangilinan J."/>
            <person name="Ruiz-Duenas F.J."/>
            <person name="Barrasa J.M."/>
            <person name="Sanchez-Garcia M."/>
            <person name="Camarero S."/>
            <person name="Miyauchi S."/>
            <person name="Serrano A."/>
            <person name="Linde D."/>
            <person name="Babiker R."/>
            <person name="Drula E."/>
            <person name="Ayuso-Fernandez I."/>
            <person name="Pacheco R."/>
            <person name="Padilla G."/>
            <person name="Ferreira P."/>
            <person name="Barriuso J."/>
            <person name="Kellner H."/>
            <person name="Castanera R."/>
            <person name="Alfaro M."/>
            <person name="Ramirez L."/>
            <person name="Pisabarro A.G."/>
            <person name="Kuo A."/>
            <person name="Tritt A."/>
            <person name="Lipzen A."/>
            <person name="He G."/>
            <person name="Yan M."/>
            <person name="Ng V."/>
            <person name="Cullen D."/>
            <person name="Martin F."/>
            <person name="Rosso M.-N."/>
            <person name="Henrissat B."/>
            <person name="Hibbett D."/>
            <person name="Martinez A.T."/>
            <person name="Grigoriev I.V."/>
        </authorList>
    </citation>
    <scope>NUCLEOTIDE SEQUENCE</scope>
    <source>
        <strain evidence="4">AH 40177</strain>
    </source>
</reference>
<proteinExistence type="inferred from homology"/>
<sequence>MVVKAIESLAEFRTIINGDKPVFINFWAKWSTPCRMSSPIFEHMSEQQPEEGQVDSEFYTVDVDDQPEIVEEVRIRVMPTFIAFVKGQHVGEIKGADTKKLHLLVKKHSVRA</sequence>
<dbReference type="PROSITE" id="PS51352">
    <property type="entry name" value="THIOREDOXIN_2"/>
    <property type="match status" value="1"/>
</dbReference>
<dbReference type="Gene3D" id="3.40.30.10">
    <property type="entry name" value="Glutaredoxin"/>
    <property type="match status" value="1"/>
</dbReference>
<keyword evidence="1" id="KW-1015">Disulfide bond</keyword>
<evidence type="ECO:0000259" key="3">
    <source>
        <dbReference type="PROSITE" id="PS51352"/>
    </source>
</evidence>
<dbReference type="OrthoDB" id="2121326at2759"/>
<feature type="domain" description="Thioredoxin" evidence="3">
    <location>
        <begin position="1"/>
        <end position="112"/>
    </location>
</feature>
<dbReference type="InterPro" id="IPR005746">
    <property type="entry name" value="Thioredoxin"/>
</dbReference>
<name>A0A9P5U6I9_9AGAR</name>
<dbReference type="CDD" id="cd02947">
    <property type="entry name" value="TRX_family"/>
    <property type="match status" value="1"/>
</dbReference>
<dbReference type="PANTHER" id="PTHR46115">
    <property type="entry name" value="THIOREDOXIN-LIKE PROTEIN 1"/>
    <property type="match status" value="1"/>
</dbReference>
<dbReference type="SUPFAM" id="SSF52833">
    <property type="entry name" value="Thioredoxin-like"/>
    <property type="match status" value="1"/>
</dbReference>
<dbReference type="Proteomes" id="UP000772434">
    <property type="component" value="Unassembled WGS sequence"/>
</dbReference>
<accession>A0A9P5U6I9</accession>
<dbReference type="InterPro" id="IPR013766">
    <property type="entry name" value="Thioredoxin_domain"/>
</dbReference>
<gene>
    <name evidence="4" type="ORF">BDP27DRAFT_1364529</name>
</gene>
<evidence type="ECO:0000256" key="1">
    <source>
        <dbReference type="ARBA" id="ARBA00023157"/>
    </source>
</evidence>
<evidence type="ECO:0000313" key="4">
    <source>
        <dbReference type="EMBL" id="KAF9067832.1"/>
    </source>
</evidence>
<dbReference type="Pfam" id="PF00085">
    <property type="entry name" value="Thioredoxin"/>
    <property type="match status" value="1"/>
</dbReference>
<comment type="caution">
    <text evidence="4">The sequence shown here is derived from an EMBL/GenBank/DDBJ whole genome shotgun (WGS) entry which is preliminary data.</text>
</comment>
<dbReference type="AlphaFoldDB" id="A0A9P5U6I9"/>
<organism evidence="4 5">
    <name type="scientific">Rhodocollybia butyracea</name>
    <dbReference type="NCBI Taxonomy" id="206335"/>
    <lineage>
        <taxon>Eukaryota</taxon>
        <taxon>Fungi</taxon>
        <taxon>Dikarya</taxon>
        <taxon>Basidiomycota</taxon>
        <taxon>Agaricomycotina</taxon>
        <taxon>Agaricomycetes</taxon>
        <taxon>Agaricomycetidae</taxon>
        <taxon>Agaricales</taxon>
        <taxon>Marasmiineae</taxon>
        <taxon>Omphalotaceae</taxon>
        <taxon>Rhodocollybia</taxon>
    </lineage>
</organism>
<evidence type="ECO:0000256" key="2">
    <source>
        <dbReference type="PIRNR" id="PIRNR000077"/>
    </source>
</evidence>
<dbReference type="InterPro" id="IPR036249">
    <property type="entry name" value="Thioredoxin-like_sf"/>
</dbReference>
<dbReference type="GO" id="GO:0015035">
    <property type="term" value="F:protein-disulfide reductase activity"/>
    <property type="evidence" value="ECO:0007669"/>
    <property type="project" value="InterPro"/>
</dbReference>
<comment type="similarity">
    <text evidence="2">Belongs to the thioredoxin family.</text>
</comment>
<protein>
    <recommendedName>
        <fullName evidence="2">Thioredoxin</fullName>
    </recommendedName>
</protein>
<dbReference type="EMBL" id="JADNRY010000067">
    <property type="protein sequence ID" value="KAF9067832.1"/>
    <property type="molecule type" value="Genomic_DNA"/>
</dbReference>
<evidence type="ECO:0000313" key="5">
    <source>
        <dbReference type="Proteomes" id="UP000772434"/>
    </source>
</evidence>
<dbReference type="PIRSF" id="PIRSF000077">
    <property type="entry name" value="Thioredoxin"/>
    <property type="match status" value="1"/>
</dbReference>
<keyword evidence="5" id="KW-1185">Reference proteome</keyword>